<feature type="transmembrane region" description="Helical" evidence="6">
    <location>
        <begin position="63"/>
        <end position="87"/>
    </location>
</feature>
<gene>
    <name evidence="7" type="ORF">MC7420_7614</name>
</gene>
<proteinExistence type="predicted"/>
<feature type="transmembrane region" description="Helical" evidence="6">
    <location>
        <begin position="93"/>
        <end position="111"/>
    </location>
</feature>
<evidence type="ECO:0000313" key="8">
    <source>
        <dbReference type="Proteomes" id="UP000003835"/>
    </source>
</evidence>
<dbReference type="eggNOG" id="COG0619">
    <property type="taxonomic scope" value="Bacteria"/>
</dbReference>
<keyword evidence="3 6" id="KW-0812">Transmembrane</keyword>
<dbReference type="OrthoDB" id="9815246at2"/>
<feature type="transmembrane region" description="Helical" evidence="6">
    <location>
        <begin position="163"/>
        <end position="182"/>
    </location>
</feature>
<protein>
    <submittedName>
        <fullName evidence="7">Cobalt ABC transporter, permease protein CbiQ</fullName>
    </submittedName>
</protein>
<dbReference type="PANTHER" id="PTHR43723:SF1">
    <property type="entry name" value="COBALT TRANSPORT PROTEIN CBIQ"/>
    <property type="match status" value="1"/>
</dbReference>
<dbReference type="CDD" id="cd16914">
    <property type="entry name" value="EcfT"/>
    <property type="match status" value="1"/>
</dbReference>
<keyword evidence="2" id="KW-1003">Cell membrane</keyword>
<dbReference type="NCBIfam" id="TIGR02454">
    <property type="entry name" value="ECF_T_CbiQ"/>
    <property type="match status" value="1"/>
</dbReference>
<accession>B4W136</accession>
<dbReference type="STRING" id="118168.MC7420_7614"/>
<dbReference type="RefSeq" id="WP_006104987.1">
    <property type="nucleotide sequence ID" value="NZ_DS989867.1"/>
</dbReference>
<comment type="subcellular location">
    <subcellularLocation>
        <location evidence="1">Cell membrane</location>
        <topology evidence="1">Multi-pass membrane protein</topology>
    </subcellularLocation>
</comment>
<keyword evidence="8" id="KW-1185">Reference proteome</keyword>
<dbReference type="PANTHER" id="PTHR43723">
    <property type="entry name" value="COBALT TRANSPORT PROTEIN CBIQ"/>
    <property type="match status" value="1"/>
</dbReference>
<name>B4W136_9CYAN</name>
<dbReference type="AlphaFoldDB" id="B4W136"/>
<dbReference type="GO" id="GO:0043190">
    <property type="term" value="C:ATP-binding cassette (ABC) transporter complex"/>
    <property type="evidence" value="ECO:0007669"/>
    <property type="project" value="InterPro"/>
</dbReference>
<evidence type="ECO:0000256" key="2">
    <source>
        <dbReference type="ARBA" id="ARBA00022475"/>
    </source>
</evidence>
<evidence type="ECO:0000256" key="5">
    <source>
        <dbReference type="ARBA" id="ARBA00023136"/>
    </source>
</evidence>
<dbReference type="InterPro" id="IPR052770">
    <property type="entry name" value="Cobalt_transport_CbiQ"/>
</dbReference>
<dbReference type="Proteomes" id="UP000003835">
    <property type="component" value="Unassembled WGS sequence"/>
</dbReference>
<dbReference type="GO" id="GO:0006824">
    <property type="term" value="P:cobalt ion transport"/>
    <property type="evidence" value="ECO:0007669"/>
    <property type="project" value="InterPro"/>
</dbReference>
<dbReference type="Pfam" id="PF02361">
    <property type="entry name" value="CbiQ"/>
    <property type="match status" value="1"/>
</dbReference>
<sequence>MTLPIDTLSYKNNLRTLPPEQKLLFALVVLGIALMASPLTQVLISLWLAIWTIGYAKIPIQSYFKLLGVSSLFLGMGLPALMINMIGANQIDLVASDQLGGIQLGGLYFYLSHSGWQEVVKIFIRSLACISCLLFMLLTIPFVEIVQTLRRCQLPEAIGDLLMLMYRFVFILINTVIELRLAQQARGGYRTWTLAVKSTSLLVSQLLQRTIIRYQQFCLGFSARGFTDRFYGFNGQHRNYSQRYALEGMIGCLSLSGLDIYLRIN</sequence>
<organism evidence="7 8">
    <name type="scientific">Coleofasciculus chthonoplastes PCC 7420</name>
    <dbReference type="NCBI Taxonomy" id="118168"/>
    <lineage>
        <taxon>Bacteria</taxon>
        <taxon>Bacillati</taxon>
        <taxon>Cyanobacteriota</taxon>
        <taxon>Cyanophyceae</taxon>
        <taxon>Coleofasciculales</taxon>
        <taxon>Coleofasciculaceae</taxon>
        <taxon>Coleofasciculus</taxon>
    </lineage>
</organism>
<dbReference type="InterPro" id="IPR012809">
    <property type="entry name" value="ECF_CbiQ"/>
</dbReference>
<keyword evidence="4 6" id="KW-1133">Transmembrane helix</keyword>
<dbReference type="HOGENOM" id="CLU_056469_5_1_3"/>
<dbReference type="InterPro" id="IPR003339">
    <property type="entry name" value="ABC/ECF_trnsptr_transmembrane"/>
</dbReference>
<feature type="transmembrane region" description="Helical" evidence="6">
    <location>
        <begin position="123"/>
        <end position="143"/>
    </location>
</feature>
<evidence type="ECO:0000313" key="7">
    <source>
        <dbReference type="EMBL" id="EDX72134.1"/>
    </source>
</evidence>
<evidence type="ECO:0000256" key="1">
    <source>
        <dbReference type="ARBA" id="ARBA00004651"/>
    </source>
</evidence>
<evidence type="ECO:0000256" key="4">
    <source>
        <dbReference type="ARBA" id="ARBA00022989"/>
    </source>
</evidence>
<evidence type="ECO:0000256" key="3">
    <source>
        <dbReference type="ARBA" id="ARBA00022692"/>
    </source>
</evidence>
<feature type="transmembrane region" description="Helical" evidence="6">
    <location>
        <begin position="23"/>
        <end position="51"/>
    </location>
</feature>
<evidence type="ECO:0000256" key="6">
    <source>
        <dbReference type="SAM" id="Phobius"/>
    </source>
</evidence>
<dbReference type="EMBL" id="DS989867">
    <property type="protein sequence ID" value="EDX72134.1"/>
    <property type="molecule type" value="Genomic_DNA"/>
</dbReference>
<reference evidence="7 8" key="1">
    <citation type="submission" date="2008-07" db="EMBL/GenBank/DDBJ databases">
        <authorList>
            <person name="Tandeau de Marsac N."/>
            <person name="Ferriera S."/>
            <person name="Johnson J."/>
            <person name="Kravitz S."/>
            <person name="Beeson K."/>
            <person name="Sutton G."/>
            <person name="Rogers Y.-H."/>
            <person name="Friedman R."/>
            <person name="Frazier M."/>
            <person name="Venter J.C."/>
        </authorList>
    </citation>
    <scope>NUCLEOTIDE SEQUENCE [LARGE SCALE GENOMIC DNA]</scope>
    <source>
        <strain evidence="7 8">PCC 7420</strain>
    </source>
</reference>
<keyword evidence="5 6" id="KW-0472">Membrane</keyword>